<dbReference type="EMBL" id="VMNW02000008">
    <property type="protein sequence ID" value="KAA9163986.1"/>
    <property type="molecule type" value="Genomic_DNA"/>
</dbReference>
<name>A0A5N0VC84_9PSEU</name>
<organism evidence="2 3">
    <name type="scientific">Amycolatopsis acidicola</name>
    <dbReference type="NCBI Taxonomy" id="2596893"/>
    <lineage>
        <taxon>Bacteria</taxon>
        <taxon>Bacillati</taxon>
        <taxon>Actinomycetota</taxon>
        <taxon>Actinomycetes</taxon>
        <taxon>Pseudonocardiales</taxon>
        <taxon>Pseudonocardiaceae</taxon>
        <taxon>Amycolatopsis</taxon>
    </lineage>
</organism>
<comment type="caution">
    <text evidence="2">The sequence shown here is derived from an EMBL/GenBank/DDBJ whole genome shotgun (WGS) entry which is preliminary data.</text>
</comment>
<protein>
    <submittedName>
        <fullName evidence="2">Uncharacterized protein</fullName>
    </submittedName>
</protein>
<dbReference type="OrthoDB" id="3183879at2"/>
<reference evidence="2" key="1">
    <citation type="submission" date="2019-09" db="EMBL/GenBank/DDBJ databases">
        <authorList>
            <person name="Teo W.F.A."/>
            <person name="Duangmal K."/>
        </authorList>
    </citation>
    <scope>NUCLEOTIDE SEQUENCE [LARGE SCALE GENOMIC DNA]</scope>
    <source>
        <strain evidence="2">K81G1</strain>
    </source>
</reference>
<feature type="region of interest" description="Disordered" evidence="1">
    <location>
        <begin position="56"/>
        <end position="78"/>
    </location>
</feature>
<dbReference type="RefSeq" id="WP_144748980.1">
    <property type="nucleotide sequence ID" value="NZ_VMNW02000008.1"/>
</dbReference>
<dbReference type="Proteomes" id="UP000319769">
    <property type="component" value="Unassembled WGS sequence"/>
</dbReference>
<dbReference type="AlphaFoldDB" id="A0A5N0VC84"/>
<evidence type="ECO:0000313" key="2">
    <source>
        <dbReference type="EMBL" id="KAA9163986.1"/>
    </source>
</evidence>
<accession>A0A5N0VC84</accession>
<keyword evidence="3" id="KW-1185">Reference proteome</keyword>
<evidence type="ECO:0000313" key="3">
    <source>
        <dbReference type="Proteomes" id="UP000319769"/>
    </source>
</evidence>
<gene>
    <name evidence="2" type="ORF">FPZ12_008135</name>
</gene>
<sequence>MTEQGLPQPGDDTGRSYVEEWDRALPAANRPHTTRYNYELAVTQLADFLGSDSLDGFLQDHGQKARPDDSDAAEDPTDVERRHVEWFIAWMIATRSAATAAHVPALHPGQYR</sequence>
<proteinExistence type="predicted"/>
<evidence type="ECO:0000256" key="1">
    <source>
        <dbReference type="SAM" id="MobiDB-lite"/>
    </source>
</evidence>